<keyword evidence="5 9" id="KW-0812">Transmembrane</keyword>
<keyword evidence="6 9" id="KW-1133">Transmembrane helix</keyword>
<comment type="caution">
    <text evidence="11">The sequence shown here is derived from an EMBL/GenBank/DDBJ whole genome shotgun (WGS) entry which is preliminary data.</text>
</comment>
<feature type="transmembrane region" description="Helical" evidence="9">
    <location>
        <begin position="21"/>
        <end position="41"/>
    </location>
</feature>
<evidence type="ECO:0000256" key="3">
    <source>
        <dbReference type="ARBA" id="ARBA00022475"/>
    </source>
</evidence>
<dbReference type="Proteomes" id="UP000005713">
    <property type="component" value="Unassembled WGS sequence"/>
</dbReference>
<keyword evidence="12" id="KW-1185">Reference proteome</keyword>
<dbReference type="Pfam" id="PF04290">
    <property type="entry name" value="DctQ"/>
    <property type="match status" value="1"/>
</dbReference>
<evidence type="ECO:0000313" key="12">
    <source>
        <dbReference type="Proteomes" id="UP000005713"/>
    </source>
</evidence>
<gene>
    <name evidence="11" type="ORF">SSE37_09688</name>
</gene>
<evidence type="ECO:0000259" key="10">
    <source>
        <dbReference type="Pfam" id="PF04290"/>
    </source>
</evidence>
<dbReference type="OrthoDB" id="7866592at2"/>
<organism evidence="11 12">
    <name type="scientific">Sagittula stellata (strain ATCC 700073 / DSM 11524 / E-37)</name>
    <dbReference type="NCBI Taxonomy" id="388399"/>
    <lineage>
        <taxon>Bacteria</taxon>
        <taxon>Pseudomonadati</taxon>
        <taxon>Pseudomonadota</taxon>
        <taxon>Alphaproteobacteria</taxon>
        <taxon>Rhodobacterales</taxon>
        <taxon>Roseobacteraceae</taxon>
        <taxon>Sagittula</taxon>
    </lineage>
</organism>
<dbReference type="PANTHER" id="PTHR35011:SF2">
    <property type="entry name" value="2,3-DIKETO-L-GULONATE TRAP TRANSPORTER SMALL PERMEASE PROTEIN YIAM"/>
    <property type="match status" value="1"/>
</dbReference>
<dbReference type="EMBL" id="AAYA01000035">
    <property type="protein sequence ID" value="EBA05519.1"/>
    <property type="molecule type" value="Genomic_DNA"/>
</dbReference>
<comment type="similarity">
    <text evidence="8 9">Belongs to the TRAP transporter small permease family.</text>
</comment>
<evidence type="ECO:0000256" key="1">
    <source>
        <dbReference type="ARBA" id="ARBA00004429"/>
    </source>
</evidence>
<keyword evidence="7 9" id="KW-0472">Membrane</keyword>
<evidence type="ECO:0000256" key="8">
    <source>
        <dbReference type="ARBA" id="ARBA00038436"/>
    </source>
</evidence>
<name>A3KBC9_SAGS3</name>
<evidence type="ECO:0000256" key="4">
    <source>
        <dbReference type="ARBA" id="ARBA00022519"/>
    </source>
</evidence>
<feature type="transmembrane region" description="Helical" evidence="9">
    <location>
        <begin position="133"/>
        <end position="151"/>
    </location>
</feature>
<dbReference type="eggNOG" id="COG3090">
    <property type="taxonomic scope" value="Bacteria"/>
</dbReference>
<comment type="subcellular location">
    <subcellularLocation>
        <location evidence="1 9">Cell inner membrane</location>
        <topology evidence="1 9">Multi-pass membrane protein</topology>
    </subcellularLocation>
</comment>
<keyword evidence="4 9" id="KW-0997">Cell inner membrane</keyword>
<feature type="domain" description="Tripartite ATP-independent periplasmic transporters DctQ component" evidence="10">
    <location>
        <begin position="30"/>
        <end position="160"/>
    </location>
</feature>
<dbReference type="AlphaFoldDB" id="A3KBC9"/>
<evidence type="ECO:0000256" key="2">
    <source>
        <dbReference type="ARBA" id="ARBA00022448"/>
    </source>
</evidence>
<comment type="function">
    <text evidence="9">Part of the tripartite ATP-independent periplasmic (TRAP) transport system.</text>
</comment>
<protein>
    <recommendedName>
        <fullName evidence="9">TRAP transporter small permease protein</fullName>
    </recommendedName>
</protein>
<dbReference type="RefSeq" id="WP_005864372.1">
    <property type="nucleotide sequence ID" value="NZ_AAYA01000035.1"/>
</dbReference>
<evidence type="ECO:0000313" key="11">
    <source>
        <dbReference type="EMBL" id="EBA05519.1"/>
    </source>
</evidence>
<feature type="transmembrane region" description="Helical" evidence="9">
    <location>
        <begin position="92"/>
        <end position="113"/>
    </location>
</feature>
<evidence type="ECO:0000256" key="5">
    <source>
        <dbReference type="ARBA" id="ARBA00022692"/>
    </source>
</evidence>
<dbReference type="InterPro" id="IPR007387">
    <property type="entry name" value="TRAP_DctQ"/>
</dbReference>
<dbReference type="InterPro" id="IPR055348">
    <property type="entry name" value="DctQ"/>
</dbReference>
<proteinExistence type="inferred from homology"/>
<evidence type="ECO:0000256" key="7">
    <source>
        <dbReference type="ARBA" id="ARBA00023136"/>
    </source>
</evidence>
<sequence length="186" mass="20339">MYERHPSGRPVRRVISVIERIAGVVLGLVTILIVASAIGRYGFARPVPDAFDLSRLVLGVAVAWGLASVAWHGTHIKVDLLAQALSPRARTVVNALAWLILLVFTGLLVWKIGERTLAAMSGGDATMDLRLPHWPFFGAIWLGIVAAFFATGGRLWRIVRFGSDLGEFDGIDEQLLKDQTVGERDK</sequence>
<comment type="subunit">
    <text evidence="9">The complex comprises the extracytoplasmic solute receptor protein and the two transmembrane proteins.</text>
</comment>
<evidence type="ECO:0000256" key="6">
    <source>
        <dbReference type="ARBA" id="ARBA00022989"/>
    </source>
</evidence>
<feature type="transmembrane region" description="Helical" evidence="9">
    <location>
        <begin position="53"/>
        <end position="71"/>
    </location>
</feature>
<evidence type="ECO:0000256" key="9">
    <source>
        <dbReference type="RuleBase" id="RU369079"/>
    </source>
</evidence>
<dbReference type="GO" id="GO:0005886">
    <property type="term" value="C:plasma membrane"/>
    <property type="evidence" value="ECO:0007669"/>
    <property type="project" value="UniProtKB-SubCell"/>
</dbReference>
<accession>A3KBC9</accession>
<keyword evidence="2 9" id="KW-0813">Transport</keyword>
<dbReference type="GO" id="GO:0015740">
    <property type="term" value="P:C4-dicarboxylate transport"/>
    <property type="evidence" value="ECO:0007669"/>
    <property type="project" value="TreeGrafter"/>
</dbReference>
<dbReference type="GO" id="GO:0022857">
    <property type="term" value="F:transmembrane transporter activity"/>
    <property type="evidence" value="ECO:0007669"/>
    <property type="project" value="UniProtKB-UniRule"/>
</dbReference>
<keyword evidence="3" id="KW-1003">Cell membrane</keyword>
<reference evidence="11 12" key="1">
    <citation type="submission" date="2006-06" db="EMBL/GenBank/DDBJ databases">
        <authorList>
            <person name="Moran M.A."/>
            <person name="Ferriera S."/>
            <person name="Johnson J."/>
            <person name="Kravitz S."/>
            <person name="Beeson K."/>
            <person name="Sutton G."/>
            <person name="Rogers Y.-H."/>
            <person name="Friedman R."/>
            <person name="Frazier M."/>
            <person name="Venter J.C."/>
        </authorList>
    </citation>
    <scope>NUCLEOTIDE SEQUENCE [LARGE SCALE GENOMIC DNA]</scope>
    <source>
        <strain evidence="11 12">E-37</strain>
    </source>
</reference>
<dbReference type="PANTHER" id="PTHR35011">
    <property type="entry name" value="2,3-DIKETO-L-GULONATE TRAP TRANSPORTER SMALL PERMEASE PROTEIN YIAM"/>
    <property type="match status" value="1"/>
</dbReference>